<evidence type="ECO:0000313" key="5">
    <source>
        <dbReference type="EMBL" id="HHP67178.1"/>
    </source>
</evidence>
<dbReference type="InterPro" id="IPR050319">
    <property type="entry name" value="ABC_transp_ATP-bind"/>
</dbReference>
<dbReference type="InterPro" id="IPR017871">
    <property type="entry name" value="ABC_transporter-like_CS"/>
</dbReference>
<reference evidence="5" key="1">
    <citation type="journal article" date="2020" name="mSystems">
        <title>Genome- and Community-Level Interaction Insights into Carbon Utilization and Element Cycling Functions of Hydrothermarchaeota in Hydrothermal Sediment.</title>
        <authorList>
            <person name="Zhou Z."/>
            <person name="Liu Y."/>
            <person name="Xu W."/>
            <person name="Pan J."/>
            <person name="Luo Z.H."/>
            <person name="Li M."/>
        </authorList>
    </citation>
    <scope>NUCLEOTIDE SEQUENCE [LARGE SCALE GENOMIC DNA]</scope>
    <source>
        <strain evidence="5">SpSt-110</strain>
    </source>
</reference>
<dbReference type="GO" id="GO:0005524">
    <property type="term" value="F:ATP binding"/>
    <property type="evidence" value="ECO:0007669"/>
    <property type="project" value="UniProtKB-KW"/>
</dbReference>
<accession>A0A7J3XWV7</accession>
<dbReference type="GO" id="GO:0015833">
    <property type="term" value="P:peptide transport"/>
    <property type="evidence" value="ECO:0007669"/>
    <property type="project" value="InterPro"/>
</dbReference>
<name>A0A7J3XWV7_9CREN</name>
<dbReference type="PROSITE" id="PS50893">
    <property type="entry name" value="ABC_TRANSPORTER_2"/>
    <property type="match status" value="1"/>
</dbReference>
<dbReference type="PANTHER" id="PTHR43776:SF8">
    <property type="entry name" value="ABC TRANSPORTER, ATP-BINDING PROTEIN"/>
    <property type="match status" value="1"/>
</dbReference>
<dbReference type="InterPro" id="IPR003439">
    <property type="entry name" value="ABC_transporter-like_ATP-bd"/>
</dbReference>
<dbReference type="SUPFAM" id="SSF52540">
    <property type="entry name" value="P-loop containing nucleoside triphosphate hydrolases"/>
    <property type="match status" value="1"/>
</dbReference>
<dbReference type="EMBL" id="DRYK01000001">
    <property type="protein sequence ID" value="HHP67178.1"/>
    <property type="molecule type" value="Genomic_DNA"/>
</dbReference>
<dbReference type="Gene3D" id="3.40.50.300">
    <property type="entry name" value="P-loop containing nucleotide triphosphate hydrolases"/>
    <property type="match status" value="1"/>
</dbReference>
<protein>
    <submittedName>
        <fullName evidence="5">ABC transporter ATP-binding protein</fullName>
    </submittedName>
</protein>
<evidence type="ECO:0000256" key="3">
    <source>
        <dbReference type="ARBA" id="ARBA00022840"/>
    </source>
</evidence>
<evidence type="ECO:0000256" key="2">
    <source>
        <dbReference type="ARBA" id="ARBA00022741"/>
    </source>
</evidence>
<dbReference type="InterPro" id="IPR027417">
    <property type="entry name" value="P-loop_NTPase"/>
</dbReference>
<dbReference type="GO" id="GO:0055085">
    <property type="term" value="P:transmembrane transport"/>
    <property type="evidence" value="ECO:0007669"/>
    <property type="project" value="UniProtKB-ARBA"/>
</dbReference>
<dbReference type="CDD" id="cd03257">
    <property type="entry name" value="ABC_NikE_OppD_transporters"/>
    <property type="match status" value="1"/>
</dbReference>
<gene>
    <name evidence="5" type="ORF">ENM60_00015</name>
</gene>
<evidence type="ECO:0000256" key="1">
    <source>
        <dbReference type="ARBA" id="ARBA00022448"/>
    </source>
</evidence>
<dbReference type="Pfam" id="PF00005">
    <property type="entry name" value="ABC_tran"/>
    <property type="match status" value="1"/>
</dbReference>
<dbReference type="PANTHER" id="PTHR43776">
    <property type="entry name" value="TRANSPORT ATP-BINDING PROTEIN"/>
    <property type="match status" value="1"/>
</dbReference>
<dbReference type="Pfam" id="PF08352">
    <property type="entry name" value="oligo_HPY"/>
    <property type="match status" value="1"/>
</dbReference>
<proteinExistence type="predicted"/>
<feature type="domain" description="ABC transporter" evidence="4">
    <location>
        <begin position="30"/>
        <end position="297"/>
    </location>
</feature>
<dbReference type="GO" id="GO:0016887">
    <property type="term" value="F:ATP hydrolysis activity"/>
    <property type="evidence" value="ECO:0007669"/>
    <property type="project" value="InterPro"/>
</dbReference>
<dbReference type="AlphaFoldDB" id="A0A7J3XWV7"/>
<dbReference type="InterPro" id="IPR013563">
    <property type="entry name" value="Oligopep_ABC_C"/>
</dbReference>
<keyword evidence="1" id="KW-0813">Transport</keyword>
<keyword evidence="3 5" id="KW-0067">ATP-binding</keyword>
<dbReference type="SMART" id="SM00382">
    <property type="entry name" value="AAA"/>
    <property type="match status" value="1"/>
</dbReference>
<dbReference type="InterPro" id="IPR003593">
    <property type="entry name" value="AAA+_ATPase"/>
</dbReference>
<dbReference type="NCBIfam" id="TIGR01727">
    <property type="entry name" value="oligo_HPY"/>
    <property type="match status" value="1"/>
</dbReference>
<dbReference type="FunFam" id="3.40.50.300:FF:000016">
    <property type="entry name" value="Oligopeptide ABC transporter ATP-binding component"/>
    <property type="match status" value="1"/>
</dbReference>
<keyword evidence="2" id="KW-0547">Nucleotide-binding</keyword>
<evidence type="ECO:0000259" key="4">
    <source>
        <dbReference type="PROSITE" id="PS50893"/>
    </source>
</evidence>
<organism evidence="5">
    <name type="scientific">Thermogladius calderae</name>
    <dbReference type="NCBI Taxonomy" id="1200300"/>
    <lineage>
        <taxon>Archaea</taxon>
        <taxon>Thermoproteota</taxon>
        <taxon>Thermoprotei</taxon>
        <taxon>Desulfurococcales</taxon>
        <taxon>Desulfurococcaceae</taxon>
        <taxon>Thermogladius</taxon>
    </lineage>
</organism>
<dbReference type="PROSITE" id="PS00211">
    <property type="entry name" value="ABC_TRANSPORTER_1"/>
    <property type="match status" value="1"/>
</dbReference>
<comment type="caution">
    <text evidence="5">The sequence shown here is derived from an EMBL/GenBank/DDBJ whole genome shotgun (WGS) entry which is preliminary data.</text>
</comment>
<sequence length="373" mass="42498">MPVGEIGFMNVDSNTILFARDLKVWFPVRRGLTDILARRPPLHVRAVDGISFDVKQGDVFALVGESGCGKTTTGKSVLMLYEITGGQVGYKPSQDLMDAYSKLGFKPEVITEFGHIDLAKIPRKYQRPLRREIQMIWQDPYGSLNPRLTIFEILEEPLIIHKYGFTRSDRYDMIYRALELVKLTPPEDFMNRYPHMLSGGQRQRVVIARALILNPRFIVADEPVSMLDVSIRAEIIELLMELKQKLNLTYLFITHDIAIARYIANKIAIMYLGKIVEMGETEKVVKNPLHPYTRALISAVPEPDPSNRLKMREVPIKGEVPSAVNIPPGCRFHPRCVALDEHSELRGVCDRSEPPMVEVEPGHFVSCWLYAKR</sequence>